<evidence type="ECO:0000256" key="3">
    <source>
        <dbReference type="ARBA" id="ARBA00022676"/>
    </source>
</evidence>
<comment type="subcellular location">
    <subcellularLocation>
        <location evidence="1">Cell membrane</location>
        <topology evidence="1">Multi-pass membrane protein</topology>
    </subcellularLocation>
</comment>
<evidence type="ECO:0000313" key="11">
    <source>
        <dbReference type="Proteomes" id="UP000001880"/>
    </source>
</evidence>
<organism evidence="10 11">
    <name type="scientific">Haliangium ochraceum (strain DSM 14365 / JCM 11303 / SMP-2)</name>
    <dbReference type="NCBI Taxonomy" id="502025"/>
    <lineage>
        <taxon>Bacteria</taxon>
        <taxon>Pseudomonadati</taxon>
        <taxon>Myxococcota</taxon>
        <taxon>Polyangia</taxon>
        <taxon>Haliangiales</taxon>
        <taxon>Kofleriaceae</taxon>
        <taxon>Haliangium</taxon>
    </lineage>
</organism>
<protein>
    <recommendedName>
        <fullName evidence="12">Glycosyltransferase RgtA/B/C/D-like domain-containing protein</fullName>
    </recommendedName>
</protein>
<evidence type="ECO:0000256" key="1">
    <source>
        <dbReference type="ARBA" id="ARBA00004651"/>
    </source>
</evidence>
<dbReference type="HOGENOM" id="CLU_421970_0_0_7"/>
<dbReference type="GO" id="GO:0009103">
    <property type="term" value="P:lipopolysaccharide biosynthetic process"/>
    <property type="evidence" value="ECO:0007669"/>
    <property type="project" value="UniProtKB-ARBA"/>
</dbReference>
<feature type="transmembrane region" description="Helical" evidence="9">
    <location>
        <begin position="354"/>
        <end position="374"/>
    </location>
</feature>
<feature type="transmembrane region" description="Helical" evidence="9">
    <location>
        <begin position="63"/>
        <end position="80"/>
    </location>
</feature>
<dbReference type="InterPro" id="IPR050297">
    <property type="entry name" value="LipidA_mod_glycosyltrf_83"/>
</dbReference>
<dbReference type="STRING" id="502025.Hoch_2508"/>
<feature type="transmembrane region" description="Helical" evidence="9">
    <location>
        <begin position="142"/>
        <end position="163"/>
    </location>
</feature>
<evidence type="ECO:0000256" key="4">
    <source>
        <dbReference type="ARBA" id="ARBA00022679"/>
    </source>
</evidence>
<dbReference type="GO" id="GO:0005886">
    <property type="term" value="C:plasma membrane"/>
    <property type="evidence" value="ECO:0007669"/>
    <property type="project" value="UniProtKB-SubCell"/>
</dbReference>
<evidence type="ECO:0008006" key="12">
    <source>
        <dbReference type="Google" id="ProtNLM"/>
    </source>
</evidence>
<feature type="transmembrane region" description="Helical" evidence="9">
    <location>
        <begin position="298"/>
        <end position="314"/>
    </location>
</feature>
<evidence type="ECO:0000256" key="8">
    <source>
        <dbReference type="SAM" id="MobiDB-lite"/>
    </source>
</evidence>
<name>D0LKJ6_HALO1</name>
<feature type="transmembrane region" description="Helical" evidence="9">
    <location>
        <begin position="117"/>
        <end position="135"/>
    </location>
</feature>
<evidence type="ECO:0000313" key="10">
    <source>
        <dbReference type="EMBL" id="ACY15044.1"/>
    </source>
</evidence>
<sequence length="649" mass="70998">MISSAASPGRAGGGVASLSEPDRDTGQGYLAGRTSQSRGRAIAPAYDDTFRPVNRAAPPIPKAHILPLVLCAGALVWHALQYRFVTDDAYISFVFSRNLAEHGALVFNPGLDPVEGYTNFLWTLVIGLLMIAGIAPELSSQVLGVGFALGTMLLAYRLVAWALDDDLGRRADTVPGEGPRSPHGGAWPLLAPALLALSSGFACWSSGGLETQMFNFWVTAALYAYARGSEPMRFAHADGDGVERGDGRDRWLGALGVLLALAAMTRPEGLLITALLGVHRVLANLLGARRLWRTRGELWCVGMFVLVWAPWYAWRWHYYGYPFPNTYYVKAAGEPPEGYALALLQNGIYYVWQWAWQSKAVFAAPVVIAGLLAARPRTRRFFIGSAMLLLGVAYLAYAARVGGDFMGLHRFVMPVFVFTAAGCAMGLWLLLGWLGRMLSAPPASENPEATGRGHVRSVRGLLGLLVAVFVLTAFAVDQVQLTIESLRWGNWGSDRGIDTPAYLRVYTHDRGVIGAHMRECFEDDDFSIVGGAGAQPYQGRMRAIDVFGLVSERVAHEVEPTHPRAGHNKWAPDSLLASLEPDFIFSCYSIHTRPDNPRFNCHPGAWLRRGYEQVTMRVPGLQQQGEYYSFFQRKGRALACPGVVTPPAR</sequence>
<dbReference type="EMBL" id="CP001804">
    <property type="protein sequence ID" value="ACY15044.1"/>
    <property type="molecule type" value="Genomic_DNA"/>
</dbReference>
<dbReference type="PANTHER" id="PTHR33908:SF11">
    <property type="entry name" value="MEMBRANE PROTEIN"/>
    <property type="match status" value="1"/>
</dbReference>
<proteinExistence type="predicted"/>
<keyword evidence="7 9" id="KW-0472">Membrane</keyword>
<keyword evidence="2" id="KW-1003">Cell membrane</keyword>
<feature type="transmembrane region" description="Helical" evidence="9">
    <location>
        <begin position="411"/>
        <end position="435"/>
    </location>
</feature>
<evidence type="ECO:0000256" key="7">
    <source>
        <dbReference type="ARBA" id="ARBA00023136"/>
    </source>
</evidence>
<keyword evidence="4" id="KW-0808">Transferase</keyword>
<evidence type="ECO:0000256" key="6">
    <source>
        <dbReference type="ARBA" id="ARBA00022989"/>
    </source>
</evidence>
<evidence type="ECO:0000256" key="9">
    <source>
        <dbReference type="SAM" id="Phobius"/>
    </source>
</evidence>
<dbReference type="PANTHER" id="PTHR33908">
    <property type="entry name" value="MANNOSYLTRANSFERASE YKCB-RELATED"/>
    <property type="match status" value="1"/>
</dbReference>
<reference evidence="10 11" key="1">
    <citation type="journal article" date="2010" name="Stand. Genomic Sci.">
        <title>Complete genome sequence of Haliangium ochraceum type strain (SMP-2).</title>
        <authorList>
            <consortium name="US DOE Joint Genome Institute (JGI-PGF)"/>
            <person name="Ivanova N."/>
            <person name="Daum C."/>
            <person name="Lang E."/>
            <person name="Abt B."/>
            <person name="Kopitz M."/>
            <person name="Saunders E."/>
            <person name="Lapidus A."/>
            <person name="Lucas S."/>
            <person name="Glavina Del Rio T."/>
            <person name="Nolan M."/>
            <person name="Tice H."/>
            <person name="Copeland A."/>
            <person name="Cheng J.F."/>
            <person name="Chen F."/>
            <person name="Bruce D."/>
            <person name="Goodwin L."/>
            <person name="Pitluck S."/>
            <person name="Mavromatis K."/>
            <person name="Pati A."/>
            <person name="Mikhailova N."/>
            <person name="Chen A."/>
            <person name="Palaniappan K."/>
            <person name="Land M."/>
            <person name="Hauser L."/>
            <person name="Chang Y.J."/>
            <person name="Jeffries C.D."/>
            <person name="Detter J.C."/>
            <person name="Brettin T."/>
            <person name="Rohde M."/>
            <person name="Goker M."/>
            <person name="Bristow J."/>
            <person name="Markowitz V."/>
            <person name="Eisen J.A."/>
            <person name="Hugenholtz P."/>
            <person name="Kyrpides N.C."/>
            <person name="Klenk H.P."/>
        </authorList>
    </citation>
    <scope>NUCLEOTIDE SEQUENCE [LARGE SCALE GENOMIC DNA]</scope>
    <source>
        <strain evidence="11">DSM 14365 / CIP 107738 / JCM 11303 / AJ 13395 / SMP-2</strain>
    </source>
</reference>
<feature type="transmembrane region" description="Helical" evidence="9">
    <location>
        <begin position="456"/>
        <end position="476"/>
    </location>
</feature>
<keyword evidence="11" id="KW-1185">Reference proteome</keyword>
<keyword evidence="3" id="KW-0328">Glycosyltransferase</keyword>
<evidence type="ECO:0000256" key="5">
    <source>
        <dbReference type="ARBA" id="ARBA00022692"/>
    </source>
</evidence>
<dbReference type="Proteomes" id="UP000001880">
    <property type="component" value="Chromosome"/>
</dbReference>
<gene>
    <name evidence="10" type="ordered locus">Hoch_2508</name>
</gene>
<keyword evidence="6 9" id="KW-1133">Transmembrane helix</keyword>
<dbReference type="eggNOG" id="COG1807">
    <property type="taxonomic scope" value="Bacteria"/>
</dbReference>
<dbReference type="KEGG" id="hoh:Hoch_2508"/>
<dbReference type="GO" id="GO:0016763">
    <property type="term" value="F:pentosyltransferase activity"/>
    <property type="evidence" value="ECO:0007669"/>
    <property type="project" value="TreeGrafter"/>
</dbReference>
<accession>D0LKJ6</accession>
<evidence type="ECO:0000256" key="2">
    <source>
        <dbReference type="ARBA" id="ARBA00022475"/>
    </source>
</evidence>
<dbReference type="AlphaFoldDB" id="D0LKJ6"/>
<feature type="region of interest" description="Disordered" evidence="8">
    <location>
        <begin position="1"/>
        <end position="39"/>
    </location>
</feature>
<keyword evidence="5 9" id="KW-0812">Transmembrane</keyword>
<feature type="transmembrane region" description="Helical" evidence="9">
    <location>
        <begin position="381"/>
        <end position="399"/>
    </location>
</feature>